<sequence length="28" mass="3241">MNIVEEYKIIICSNALTGDNFYNGYINK</sequence>
<protein>
    <submittedName>
        <fullName evidence="1">Uncharacterized protein</fullName>
    </submittedName>
</protein>
<accession>A0A0E9QW09</accession>
<reference evidence="1" key="2">
    <citation type="journal article" date="2015" name="Fish Shellfish Immunol.">
        <title>Early steps in the European eel (Anguilla anguilla)-Vibrio vulnificus interaction in the gills: Role of the RtxA13 toxin.</title>
        <authorList>
            <person name="Callol A."/>
            <person name="Pajuelo D."/>
            <person name="Ebbesson L."/>
            <person name="Teles M."/>
            <person name="MacKenzie S."/>
            <person name="Amaro C."/>
        </authorList>
    </citation>
    <scope>NUCLEOTIDE SEQUENCE</scope>
</reference>
<proteinExistence type="predicted"/>
<dbReference type="EMBL" id="GBXM01087421">
    <property type="protein sequence ID" value="JAH21156.1"/>
    <property type="molecule type" value="Transcribed_RNA"/>
</dbReference>
<organism evidence="1">
    <name type="scientific">Anguilla anguilla</name>
    <name type="common">European freshwater eel</name>
    <name type="synonym">Muraena anguilla</name>
    <dbReference type="NCBI Taxonomy" id="7936"/>
    <lineage>
        <taxon>Eukaryota</taxon>
        <taxon>Metazoa</taxon>
        <taxon>Chordata</taxon>
        <taxon>Craniata</taxon>
        <taxon>Vertebrata</taxon>
        <taxon>Euteleostomi</taxon>
        <taxon>Actinopterygii</taxon>
        <taxon>Neopterygii</taxon>
        <taxon>Teleostei</taxon>
        <taxon>Anguilliformes</taxon>
        <taxon>Anguillidae</taxon>
        <taxon>Anguilla</taxon>
    </lineage>
</organism>
<evidence type="ECO:0000313" key="1">
    <source>
        <dbReference type="EMBL" id="JAH21156.1"/>
    </source>
</evidence>
<reference evidence="1" key="1">
    <citation type="submission" date="2014-11" db="EMBL/GenBank/DDBJ databases">
        <authorList>
            <person name="Amaro Gonzalez C."/>
        </authorList>
    </citation>
    <scope>NUCLEOTIDE SEQUENCE</scope>
</reference>
<dbReference type="AlphaFoldDB" id="A0A0E9QW09"/>
<name>A0A0E9QW09_ANGAN</name>